<dbReference type="RefSeq" id="WP_345825931.1">
    <property type="nucleotide sequence ID" value="NZ_JBDIML010000005.1"/>
</dbReference>
<evidence type="ECO:0000313" key="2">
    <source>
        <dbReference type="Proteomes" id="UP001444625"/>
    </source>
</evidence>
<sequence length="196" mass="22985">MNSKNISYEIIAREIPSVIRNCSKCKRNTEFYCSEKFRVNANQKMVDVWLIYNCVCCESTWNYPIYSRVHVNKINSELHKKFMGNDKSTIWHYAFQISRLRNLCSDVNTEICYELRKEKELQSMMQNTTISIRSQYEFGLRLDKLLAEILGVSRTKIATFVQDGLLVLPPHVKPKSKVVDHLHIAIIGNWYADKLK</sequence>
<dbReference type="EMBL" id="JBDIML010000005">
    <property type="protein sequence ID" value="MEN2768445.1"/>
    <property type="molecule type" value="Genomic_DNA"/>
</dbReference>
<name>A0ABU9XKB3_9BACI</name>
<reference evidence="1 2" key="1">
    <citation type="submission" date="2024-05" db="EMBL/GenBank/DDBJ databases">
        <authorList>
            <person name="Haq I."/>
            <person name="Ullah Z."/>
            <person name="Ahmad R."/>
            <person name="Li M."/>
            <person name="Tong Y."/>
        </authorList>
    </citation>
    <scope>NUCLEOTIDE SEQUENCE [LARGE SCALE GENOMIC DNA]</scope>
    <source>
        <strain evidence="1 2">16A2E</strain>
    </source>
</reference>
<comment type="caution">
    <text evidence="1">The sequence shown here is derived from an EMBL/GenBank/DDBJ whole genome shotgun (WGS) entry which is preliminary data.</text>
</comment>
<proteinExistence type="predicted"/>
<evidence type="ECO:0000313" key="1">
    <source>
        <dbReference type="EMBL" id="MEN2768445.1"/>
    </source>
</evidence>
<protein>
    <submittedName>
        <fullName evidence="1">DUF1062 domain-containing protein</fullName>
    </submittedName>
</protein>
<dbReference type="Pfam" id="PF06353">
    <property type="entry name" value="DUF1062"/>
    <property type="match status" value="1"/>
</dbReference>
<dbReference type="Proteomes" id="UP001444625">
    <property type="component" value="Unassembled WGS sequence"/>
</dbReference>
<organism evidence="1 2">
    <name type="scientific">Ornithinibacillus xuwenensis</name>
    <dbReference type="NCBI Taxonomy" id="3144668"/>
    <lineage>
        <taxon>Bacteria</taxon>
        <taxon>Bacillati</taxon>
        <taxon>Bacillota</taxon>
        <taxon>Bacilli</taxon>
        <taxon>Bacillales</taxon>
        <taxon>Bacillaceae</taxon>
        <taxon>Ornithinibacillus</taxon>
    </lineage>
</organism>
<accession>A0ABU9XKB3</accession>
<gene>
    <name evidence="1" type="ORF">ABC228_14780</name>
</gene>
<dbReference type="InterPro" id="IPR009412">
    <property type="entry name" value="DUF1062"/>
</dbReference>
<keyword evidence="2" id="KW-1185">Reference proteome</keyword>